<dbReference type="RefSeq" id="WP_071163757.1">
    <property type="nucleotide sequence ID" value="NZ_CP017812.1"/>
</dbReference>
<dbReference type="PANTHER" id="PTHR30461">
    <property type="entry name" value="DNA-INVERTASE FROM LAMBDOID PROPHAGE"/>
    <property type="match status" value="1"/>
</dbReference>
<evidence type="ECO:0000313" key="5">
    <source>
        <dbReference type="Proteomes" id="UP000176288"/>
    </source>
</evidence>
<dbReference type="Proteomes" id="UP000176288">
    <property type="component" value="Chromosome"/>
</dbReference>
<comment type="similarity">
    <text evidence="1">Belongs to the site-specific recombinase resolvase family.</text>
</comment>
<evidence type="ECO:0000256" key="1">
    <source>
        <dbReference type="ARBA" id="ARBA00009913"/>
    </source>
</evidence>
<dbReference type="EMBL" id="CP017812">
    <property type="protein sequence ID" value="AOZ72291.1"/>
    <property type="molecule type" value="Genomic_DNA"/>
</dbReference>
<feature type="domain" description="Recombinase zinc beta ribbon" evidence="3">
    <location>
        <begin position="70"/>
        <end position="129"/>
    </location>
</feature>
<keyword evidence="2" id="KW-0175">Coiled coil</keyword>
<reference evidence="4 5" key="1">
    <citation type="submission" date="2016-10" db="EMBL/GenBank/DDBJ databases">
        <title>Actinomyces aegypiusis sp. nov., isolated from the Aegypius monachus in Qinghai Tibet Plateau China.</title>
        <authorList>
            <person name="Wang Y."/>
        </authorList>
    </citation>
    <scope>NUCLEOTIDE SEQUENCE [LARGE SCALE GENOMIC DNA]</scope>
    <source>
        <strain evidence="4 5">VUL4_3</strain>
    </source>
</reference>
<sequence>MDESLKGDALLQKTYTADFLTKTIKPNNGQIAQYYVHANHEAIIAPDVWELVQAKLAYHAKDATSYKHPFCGRVICGQCGSAYGCKVWHSGTKYQKHIWRCCAKYEKNTRCKTAHVSEEDIQGAFTQAVTSRYATTKGVQSSLDLIEKKLLAIDELKTRRQKSQVNLEQVQSRLSQLITLATHHAISAGEYDQQYYQLESERAEQEQRYQELSAEIAWAKEKIAAAKTSPTT</sequence>
<dbReference type="Pfam" id="PF13408">
    <property type="entry name" value="Zn_ribbon_recom"/>
    <property type="match status" value="1"/>
</dbReference>
<accession>A0A1D9MIX3</accession>
<feature type="coiled-coil region" evidence="2">
    <location>
        <begin position="153"/>
        <end position="229"/>
    </location>
</feature>
<organism evidence="4 5">
    <name type="scientific">Boudabousia tangfeifanii</name>
    <dbReference type="NCBI Taxonomy" id="1912795"/>
    <lineage>
        <taxon>Bacteria</taxon>
        <taxon>Bacillati</taxon>
        <taxon>Actinomycetota</taxon>
        <taxon>Actinomycetes</taxon>
        <taxon>Actinomycetales</taxon>
        <taxon>Actinomycetaceae</taxon>
        <taxon>Boudabousia</taxon>
    </lineage>
</organism>
<evidence type="ECO:0000313" key="4">
    <source>
        <dbReference type="EMBL" id="AOZ72291.1"/>
    </source>
</evidence>
<evidence type="ECO:0000256" key="2">
    <source>
        <dbReference type="SAM" id="Coils"/>
    </source>
</evidence>
<dbReference type="AlphaFoldDB" id="A0A1D9MIX3"/>
<gene>
    <name evidence="4" type="ORF">BK816_02395</name>
</gene>
<protein>
    <recommendedName>
        <fullName evidence="3">Recombinase zinc beta ribbon domain-containing protein</fullName>
    </recommendedName>
</protein>
<evidence type="ECO:0000259" key="3">
    <source>
        <dbReference type="Pfam" id="PF13408"/>
    </source>
</evidence>
<name>A0A1D9MIX3_9ACTO</name>
<keyword evidence="5" id="KW-1185">Reference proteome</keyword>
<dbReference type="OrthoDB" id="3243391at2"/>
<dbReference type="KEGG" id="avu:BK816_02395"/>
<dbReference type="InterPro" id="IPR050639">
    <property type="entry name" value="SSR_resolvase"/>
</dbReference>
<proteinExistence type="inferred from homology"/>
<dbReference type="InterPro" id="IPR025827">
    <property type="entry name" value="Zn_ribbon_recom_dom"/>
</dbReference>
<dbReference type="PANTHER" id="PTHR30461:SF26">
    <property type="entry name" value="RESOLVASE HOMOLOG YNEB"/>
    <property type="match status" value="1"/>
</dbReference>
<dbReference type="STRING" id="1912795.BK816_02395"/>
<dbReference type="GO" id="GO:0000150">
    <property type="term" value="F:DNA strand exchange activity"/>
    <property type="evidence" value="ECO:0007669"/>
    <property type="project" value="TreeGrafter"/>
</dbReference>